<gene>
    <name evidence="6" type="ORF">HNP84_005385</name>
</gene>
<keyword evidence="2" id="KW-0288">FMN</keyword>
<dbReference type="Pfam" id="PF00296">
    <property type="entry name" value="Bac_luciferase"/>
    <property type="match status" value="1"/>
</dbReference>
<dbReference type="InterPro" id="IPR011251">
    <property type="entry name" value="Luciferase-like_dom"/>
</dbReference>
<evidence type="ECO:0000313" key="7">
    <source>
        <dbReference type="Proteomes" id="UP000578449"/>
    </source>
</evidence>
<keyword evidence="7" id="KW-1185">Reference proteome</keyword>
<proteinExistence type="predicted"/>
<dbReference type="AlphaFoldDB" id="A0A840PCS0"/>
<organism evidence="6 7">
    <name type="scientific">Thermocatellispora tengchongensis</name>
    <dbReference type="NCBI Taxonomy" id="1073253"/>
    <lineage>
        <taxon>Bacteria</taxon>
        <taxon>Bacillati</taxon>
        <taxon>Actinomycetota</taxon>
        <taxon>Actinomycetes</taxon>
        <taxon>Streptosporangiales</taxon>
        <taxon>Streptosporangiaceae</taxon>
        <taxon>Thermocatellispora</taxon>
    </lineage>
</organism>
<dbReference type="SUPFAM" id="SSF51679">
    <property type="entry name" value="Bacterial luciferase-like"/>
    <property type="match status" value="1"/>
</dbReference>
<dbReference type="NCBIfam" id="TIGR03619">
    <property type="entry name" value="F420_Rv2161c"/>
    <property type="match status" value="1"/>
</dbReference>
<keyword evidence="3" id="KW-0560">Oxidoreductase</keyword>
<evidence type="ECO:0000313" key="6">
    <source>
        <dbReference type="EMBL" id="MBB5135641.1"/>
    </source>
</evidence>
<dbReference type="PANTHER" id="PTHR42847">
    <property type="entry name" value="ALKANESULFONATE MONOOXYGENASE"/>
    <property type="match status" value="1"/>
</dbReference>
<dbReference type="InterPro" id="IPR019921">
    <property type="entry name" value="Lucif-like_OxRdtase_Rv2161c"/>
</dbReference>
<dbReference type="InterPro" id="IPR036661">
    <property type="entry name" value="Luciferase-like_sf"/>
</dbReference>
<keyword evidence="4" id="KW-0503">Monooxygenase</keyword>
<name>A0A840PCS0_9ACTN</name>
<evidence type="ECO:0000256" key="1">
    <source>
        <dbReference type="ARBA" id="ARBA00022630"/>
    </source>
</evidence>
<dbReference type="EMBL" id="JACHGN010000011">
    <property type="protein sequence ID" value="MBB5135641.1"/>
    <property type="molecule type" value="Genomic_DNA"/>
</dbReference>
<evidence type="ECO:0000256" key="2">
    <source>
        <dbReference type="ARBA" id="ARBA00022643"/>
    </source>
</evidence>
<dbReference type="PANTHER" id="PTHR42847:SF4">
    <property type="entry name" value="ALKANESULFONATE MONOOXYGENASE-RELATED"/>
    <property type="match status" value="1"/>
</dbReference>
<dbReference type="Proteomes" id="UP000578449">
    <property type="component" value="Unassembled WGS sequence"/>
</dbReference>
<evidence type="ECO:0000256" key="3">
    <source>
        <dbReference type="ARBA" id="ARBA00023002"/>
    </source>
</evidence>
<sequence>MRLGIALPQRGKDVSAEDIARVAREAEAMGLDSVWVMDRLLRPLRPVRLLPDAPAEPLPEYYATVFDPIETLTYVAALTERVLLGTSAVNALFHPPVVLARRLATLDRLSGGRVIAGLVQGWLEEEFTAAGVPRSRRGEGLAEHVAAMRAVWGEDPVHFEGRFYRIPESQIGPKPLQPGGIPILIGCSSPSGGPGGERAGRIADGLHPYHWTREPLAAEIAAFRAAARAAGRDADALPIVARADGRLSGTPLAERDRPLFTGTLEQWEDDLAYVRELGVGHVFFDIEAPVEEQLRTMRTLRDRVA</sequence>
<dbReference type="InterPro" id="IPR050172">
    <property type="entry name" value="SsuD_RutA_monooxygenase"/>
</dbReference>
<dbReference type="RefSeq" id="WP_185052562.1">
    <property type="nucleotide sequence ID" value="NZ_BAABIX010000002.1"/>
</dbReference>
<evidence type="ECO:0000259" key="5">
    <source>
        <dbReference type="Pfam" id="PF00296"/>
    </source>
</evidence>
<keyword evidence="1" id="KW-0285">Flavoprotein</keyword>
<dbReference type="GO" id="GO:0008726">
    <property type="term" value="F:alkanesulfonate monooxygenase activity"/>
    <property type="evidence" value="ECO:0007669"/>
    <property type="project" value="TreeGrafter"/>
</dbReference>
<feature type="domain" description="Luciferase-like" evidence="5">
    <location>
        <begin position="2"/>
        <end position="242"/>
    </location>
</feature>
<accession>A0A840PCS0</accession>
<reference evidence="6 7" key="1">
    <citation type="submission" date="2020-08" db="EMBL/GenBank/DDBJ databases">
        <title>Genomic Encyclopedia of Type Strains, Phase IV (KMG-IV): sequencing the most valuable type-strain genomes for metagenomic binning, comparative biology and taxonomic classification.</title>
        <authorList>
            <person name="Goeker M."/>
        </authorList>
    </citation>
    <scope>NUCLEOTIDE SEQUENCE [LARGE SCALE GENOMIC DNA]</scope>
    <source>
        <strain evidence="6 7">DSM 45615</strain>
    </source>
</reference>
<protein>
    <submittedName>
        <fullName evidence="6">Putative F420-dependent oxidoreductase</fullName>
    </submittedName>
</protein>
<dbReference type="GO" id="GO:0046306">
    <property type="term" value="P:alkanesulfonate catabolic process"/>
    <property type="evidence" value="ECO:0007669"/>
    <property type="project" value="TreeGrafter"/>
</dbReference>
<comment type="caution">
    <text evidence="6">The sequence shown here is derived from an EMBL/GenBank/DDBJ whole genome shotgun (WGS) entry which is preliminary data.</text>
</comment>
<dbReference type="Gene3D" id="3.20.20.30">
    <property type="entry name" value="Luciferase-like domain"/>
    <property type="match status" value="1"/>
</dbReference>
<evidence type="ECO:0000256" key="4">
    <source>
        <dbReference type="ARBA" id="ARBA00023033"/>
    </source>
</evidence>